<protein>
    <submittedName>
        <fullName evidence="3">Putative hydrolase or acyltransferase of alpha/beta superfamily</fullName>
    </submittedName>
</protein>
<keyword evidence="3" id="KW-0808">Transferase</keyword>
<comment type="caution">
    <text evidence="3">The sequence shown here is derived from an EMBL/GenBank/DDBJ whole genome shotgun (WGS) entry which is preliminary data.</text>
</comment>
<dbReference type="PANTHER" id="PTHR37017">
    <property type="entry name" value="AB HYDROLASE-1 DOMAIN-CONTAINING PROTEIN-RELATED"/>
    <property type="match status" value="1"/>
</dbReference>
<evidence type="ECO:0000313" key="4">
    <source>
        <dbReference type="Proteomes" id="UP000013063"/>
    </source>
</evidence>
<dbReference type="Pfam" id="PF12697">
    <property type="entry name" value="Abhydrolase_6"/>
    <property type="match status" value="1"/>
</dbReference>
<dbReference type="Proteomes" id="UP000013063">
    <property type="component" value="Unassembled WGS sequence"/>
</dbReference>
<dbReference type="InterPro" id="IPR052897">
    <property type="entry name" value="Sec-Metab_Biosynth_Hydrolase"/>
</dbReference>
<proteinExistence type="predicted"/>
<dbReference type="EMBL" id="APMP01000039">
    <property type="protein sequence ID" value="ENZ79566.1"/>
    <property type="molecule type" value="Genomic_DNA"/>
</dbReference>
<keyword evidence="3" id="KW-0378">Hydrolase</keyword>
<feature type="signal peptide" evidence="1">
    <location>
        <begin position="1"/>
        <end position="24"/>
    </location>
</feature>
<keyword evidence="1" id="KW-0732">Signal</keyword>
<sequence length="257" mass="26386" precursor="true">MKTFVRAAILAVLSTAAASGAALAQAGAPTEKPTVVLVHGAFGDAESWDKVIPLLRAQHVPVVSVSIPLTSLADDAAATRRAIDRIPGPVILVGHSWGGTVITEAGDAPKVRALVYVAAFANGPGQSVGDLGKGFAPGAGLSALTVDSQNYASMSAAGFAKFFAPEATNAERELMFATQAPINTKAFGEPATHAAWRGRKNWYVVTTQDQMIVPAQQEAMAKAIGAQVTRVASDHAAMASHPAEVAKAILTAVNAPN</sequence>
<dbReference type="GO" id="GO:0016787">
    <property type="term" value="F:hydrolase activity"/>
    <property type="evidence" value="ECO:0007669"/>
    <property type="project" value="UniProtKB-KW"/>
</dbReference>
<accession>R0CSN3</accession>
<dbReference type="AlphaFoldDB" id="R0CSN3"/>
<name>R0CSN3_CAUVI</name>
<dbReference type="Gene3D" id="3.40.50.1820">
    <property type="entry name" value="alpha/beta hydrolase"/>
    <property type="match status" value="1"/>
</dbReference>
<feature type="chain" id="PRO_5004339776" evidence="1">
    <location>
        <begin position="25"/>
        <end position="257"/>
    </location>
</feature>
<evidence type="ECO:0000313" key="3">
    <source>
        <dbReference type="EMBL" id="ENZ79566.1"/>
    </source>
</evidence>
<dbReference type="STRING" id="1292034.OR37_03931"/>
<feature type="domain" description="AB hydrolase-1" evidence="2">
    <location>
        <begin position="35"/>
        <end position="248"/>
    </location>
</feature>
<dbReference type="GO" id="GO:0016746">
    <property type="term" value="F:acyltransferase activity"/>
    <property type="evidence" value="ECO:0007669"/>
    <property type="project" value="UniProtKB-KW"/>
</dbReference>
<reference evidence="3 4" key="1">
    <citation type="journal article" date="2013" name="Genome Announc.">
        <title>Draft Genome Sequence for Caulobacter sp. Strain OR37, a Bacterium Tolerant to Heavy Metals.</title>
        <authorList>
            <person name="Utturkar S.M."/>
            <person name="Bollmann A."/>
            <person name="Brzoska R.M."/>
            <person name="Klingeman D.M."/>
            <person name="Epstein S.E."/>
            <person name="Palumbo A.V."/>
            <person name="Brown S.D."/>
        </authorList>
    </citation>
    <scope>NUCLEOTIDE SEQUENCE [LARGE SCALE GENOMIC DNA]</scope>
    <source>
        <strain evidence="3 4">OR37</strain>
    </source>
</reference>
<keyword evidence="3" id="KW-0012">Acyltransferase</keyword>
<gene>
    <name evidence="3" type="ORF">OR37_03931</name>
</gene>
<dbReference type="PATRIC" id="fig|1292034.3.peg.3904"/>
<dbReference type="InterPro" id="IPR000073">
    <property type="entry name" value="AB_hydrolase_1"/>
</dbReference>
<organism evidence="3 4">
    <name type="scientific">Caulobacter vibrioides OR37</name>
    <dbReference type="NCBI Taxonomy" id="1292034"/>
    <lineage>
        <taxon>Bacteria</taxon>
        <taxon>Pseudomonadati</taxon>
        <taxon>Pseudomonadota</taxon>
        <taxon>Alphaproteobacteria</taxon>
        <taxon>Caulobacterales</taxon>
        <taxon>Caulobacteraceae</taxon>
        <taxon>Caulobacter</taxon>
    </lineage>
</organism>
<dbReference type="SUPFAM" id="SSF53474">
    <property type="entry name" value="alpha/beta-Hydrolases"/>
    <property type="match status" value="1"/>
</dbReference>
<dbReference type="InterPro" id="IPR029058">
    <property type="entry name" value="AB_hydrolase_fold"/>
</dbReference>
<evidence type="ECO:0000256" key="1">
    <source>
        <dbReference type="SAM" id="SignalP"/>
    </source>
</evidence>
<dbReference type="eggNOG" id="COG0596">
    <property type="taxonomic scope" value="Bacteria"/>
</dbReference>
<dbReference type="RefSeq" id="WP_004624260.1">
    <property type="nucleotide sequence ID" value="NZ_APMP01000039.1"/>
</dbReference>
<evidence type="ECO:0000259" key="2">
    <source>
        <dbReference type="Pfam" id="PF12697"/>
    </source>
</evidence>
<keyword evidence="4" id="KW-1185">Reference proteome</keyword>
<dbReference type="PANTHER" id="PTHR37017:SF11">
    <property type="entry name" value="ESTERASE_LIPASE_THIOESTERASE DOMAIN-CONTAINING PROTEIN"/>
    <property type="match status" value="1"/>
</dbReference>